<dbReference type="PROSITE" id="PS50297">
    <property type="entry name" value="ANK_REP_REGION"/>
    <property type="match status" value="2"/>
</dbReference>
<accession>A0AAN8JNH8</accession>
<feature type="repeat" description="ANK" evidence="3">
    <location>
        <begin position="175"/>
        <end position="207"/>
    </location>
</feature>
<dbReference type="SUPFAM" id="SSF48403">
    <property type="entry name" value="Ankyrin repeat"/>
    <property type="match status" value="1"/>
</dbReference>
<evidence type="ECO:0000256" key="2">
    <source>
        <dbReference type="ARBA" id="ARBA00023043"/>
    </source>
</evidence>
<comment type="caution">
    <text evidence="5">The sequence shown here is derived from an EMBL/GenBank/DDBJ whole genome shotgun (WGS) entry which is preliminary data.</text>
</comment>
<evidence type="ECO:0008006" key="7">
    <source>
        <dbReference type="Google" id="ProtNLM"/>
    </source>
</evidence>
<dbReference type="Pfam" id="PF12796">
    <property type="entry name" value="Ank_2"/>
    <property type="match status" value="1"/>
</dbReference>
<dbReference type="PANTHER" id="PTHR24201">
    <property type="entry name" value="ANK_REP_REGION DOMAIN-CONTAINING PROTEIN"/>
    <property type="match status" value="1"/>
</dbReference>
<dbReference type="InterPro" id="IPR050776">
    <property type="entry name" value="Ank_Repeat/CDKN_Inhibitor"/>
</dbReference>
<dbReference type="InterPro" id="IPR002110">
    <property type="entry name" value="Ankyrin_rpt"/>
</dbReference>
<feature type="repeat" description="ANK" evidence="3">
    <location>
        <begin position="208"/>
        <end position="240"/>
    </location>
</feature>
<gene>
    <name evidence="5" type="ORF">SNE40_011416</name>
</gene>
<keyword evidence="1" id="KW-0677">Repeat</keyword>
<organism evidence="5 6">
    <name type="scientific">Patella caerulea</name>
    <name type="common">Rayed Mediterranean limpet</name>
    <dbReference type="NCBI Taxonomy" id="87958"/>
    <lineage>
        <taxon>Eukaryota</taxon>
        <taxon>Metazoa</taxon>
        <taxon>Spiralia</taxon>
        <taxon>Lophotrochozoa</taxon>
        <taxon>Mollusca</taxon>
        <taxon>Gastropoda</taxon>
        <taxon>Patellogastropoda</taxon>
        <taxon>Patelloidea</taxon>
        <taxon>Patellidae</taxon>
        <taxon>Patella</taxon>
    </lineage>
</organism>
<sequence>MDRNPSTSKPSPDKCRRMISPVKHRSSSSGGRFFSPVDYSDQELNDLEVENVFGDADDSFHGSSDADSSPTKPRRHETPSKINYSPFRPSTVMSNLQRGNVQTTTPSIIQNMSIHQMAAQGELVLLQQEIKDGCDMNKTDESGFTALLWACANGQMSSVEYLLQNGADINLIGNHGENALLLSSCYGYSDIMLELFKLGMDINYKDESGSSALIYAAFNNHTSCIQLLLEWGADLTIANEDNHTAYDLAVGQGHKAAQQVIERHMLQMFEGPT</sequence>
<reference evidence="5 6" key="1">
    <citation type="submission" date="2024-01" db="EMBL/GenBank/DDBJ databases">
        <title>The genome of the rayed Mediterranean limpet Patella caerulea (Linnaeus, 1758).</title>
        <authorList>
            <person name="Anh-Thu Weber A."/>
            <person name="Halstead-Nussloch G."/>
        </authorList>
    </citation>
    <scope>NUCLEOTIDE SEQUENCE [LARGE SCALE GENOMIC DNA]</scope>
    <source>
        <strain evidence="5">AATW-2023a</strain>
        <tissue evidence="5">Whole specimen</tissue>
    </source>
</reference>
<feature type="compositionally biased region" description="Polar residues" evidence="4">
    <location>
        <begin position="1"/>
        <end position="10"/>
    </location>
</feature>
<evidence type="ECO:0000313" key="5">
    <source>
        <dbReference type="EMBL" id="KAK6178944.1"/>
    </source>
</evidence>
<dbReference type="PROSITE" id="PS50088">
    <property type="entry name" value="ANK_REPEAT"/>
    <property type="match status" value="3"/>
</dbReference>
<feature type="compositionally biased region" description="Polar residues" evidence="4">
    <location>
        <begin position="61"/>
        <end position="71"/>
    </location>
</feature>
<evidence type="ECO:0000256" key="3">
    <source>
        <dbReference type="PROSITE-ProRule" id="PRU00023"/>
    </source>
</evidence>
<feature type="region of interest" description="Disordered" evidence="4">
    <location>
        <begin position="1"/>
        <end position="89"/>
    </location>
</feature>
<dbReference type="EMBL" id="JAZGQO010000008">
    <property type="protein sequence ID" value="KAK6178944.1"/>
    <property type="molecule type" value="Genomic_DNA"/>
</dbReference>
<dbReference type="Gene3D" id="1.25.40.20">
    <property type="entry name" value="Ankyrin repeat-containing domain"/>
    <property type="match status" value="1"/>
</dbReference>
<evidence type="ECO:0000256" key="4">
    <source>
        <dbReference type="SAM" id="MobiDB-lite"/>
    </source>
</evidence>
<keyword evidence="2 3" id="KW-0040">ANK repeat</keyword>
<dbReference type="Proteomes" id="UP001347796">
    <property type="component" value="Unassembled WGS sequence"/>
</dbReference>
<proteinExistence type="predicted"/>
<name>A0AAN8JNH8_PATCE</name>
<evidence type="ECO:0000313" key="6">
    <source>
        <dbReference type="Proteomes" id="UP001347796"/>
    </source>
</evidence>
<protein>
    <recommendedName>
        <fullName evidence="7">Ankyrin repeat family A protein 2</fullName>
    </recommendedName>
</protein>
<dbReference type="InterPro" id="IPR036770">
    <property type="entry name" value="Ankyrin_rpt-contain_sf"/>
</dbReference>
<dbReference type="AlphaFoldDB" id="A0AAN8JNH8"/>
<keyword evidence="6" id="KW-1185">Reference proteome</keyword>
<dbReference type="Pfam" id="PF00023">
    <property type="entry name" value="Ank"/>
    <property type="match status" value="1"/>
</dbReference>
<evidence type="ECO:0000256" key="1">
    <source>
        <dbReference type="ARBA" id="ARBA00022737"/>
    </source>
</evidence>
<feature type="compositionally biased region" description="Acidic residues" evidence="4">
    <location>
        <begin position="40"/>
        <end position="49"/>
    </location>
</feature>
<dbReference type="SMART" id="SM00248">
    <property type="entry name" value="ANK"/>
    <property type="match status" value="3"/>
</dbReference>
<feature type="repeat" description="ANK" evidence="3">
    <location>
        <begin position="142"/>
        <end position="174"/>
    </location>
</feature>